<dbReference type="AlphaFoldDB" id="A2SPU8"/>
<organism evidence="1 2">
    <name type="scientific">Methanocorpusculum labreanum (strain ATCC 43576 / DSM 4855 / Z)</name>
    <dbReference type="NCBI Taxonomy" id="410358"/>
    <lineage>
        <taxon>Archaea</taxon>
        <taxon>Methanobacteriati</taxon>
        <taxon>Methanobacteriota</taxon>
        <taxon>Stenosarchaea group</taxon>
        <taxon>Methanomicrobia</taxon>
        <taxon>Methanomicrobiales</taxon>
        <taxon>Methanocorpusculaceae</taxon>
        <taxon>Methanocorpusculum</taxon>
    </lineage>
</organism>
<reference evidence="1 2" key="1">
    <citation type="journal article" date="2009" name="Stand. Genomic Sci.">
        <title>Complete genome sequence of Methanocorpusculum labreanum type strain Z.</title>
        <authorList>
            <person name="Anderson I.J."/>
            <person name="Sieprawska-Lupa M."/>
            <person name="Goltsman E."/>
            <person name="Lapidus A."/>
            <person name="Copeland A."/>
            <person name="Glavina Del Rio T."/>
            <person name="Tice H."/>
            <person name="Dalin E."/>
            <person name="Barry K."/>
            <person name="Pitluck S."/>
            <person name="Hauser L."/>
            <person name="Land M."/>
            <person name="Lucas S."/>
            <person name="Richardson P."/>
            <person name="Whitman W.B."/>
            <person name="Kyrpides N.C."/>
        </authorList>
    </citation>
    <scope>NUCLEOTIDE SEQUENCE [LARGE SCALE GENOMIC DNA]</scope>
    <source>
        <strain evidence="2">ATCC 43576 / DSM 4855 / Z</strain>
    </source>
</reference>
<dbReference type="EMBL" id="CP000559">
    <property type="protein sequence ID" value="ABN06354.1"/>
    <property type="molecule type" value="Genomic_DNA"/>
</dbReference>
<dbReference type="HOGENOM" id="CLU_2433886_0_0_2"/>
<gene>
    <name evidence="1" type="ordered locus">Mlab_0178</name>
</gene>
<proteinExistence type="predicted"/>
<dbReference type="KEGG" id="mla:Mlab_0178"/>
<evidence type="ECO:0000313" key="2">
    <source>
        <dbReference type="Proteomes" id="UP000000365"/>
    </source>
</evidence>
<dbReference type="Proteomes" id="UP000000365">
    <property type="component" value="Chromosome"/>
</dbReference>
<keyword evidence="2" id="KW-1185">Reference proteome</keyword>
<sequence length="90" mass="10034">MIVSEGIQPYGICGNAQSGNVQQLDQEIASFGERDTCNCIRIMQCRRFPVVGPNIFSANLLQKKYPKTRIQMPARNVIISGIHSESYDTS</sequence>
<accession>A2SPU8</accession>
<name>A2SPU8_METLZ</name>
<evidence type="ECO:0000313" key="1">
    <source>
        <dbReference type="EMBL" id="ABN06354.1"/>
    </source>
</evidence>
<protein>
    <submittedName>
        <fullName evidence="1">Uncharacterized protein</fullName>
    </submittedName>
</protein>